<evidence type="ECO:0000313" key="3">
    <source>
        <dbReference type="Proteomes" id="UP000469081"/>
    </source>
</evidence>
<dbReference type="RefSeq" id="WP_011733567.1">
    <property type="nucleotide sequence ID" value="NZ_VJEZ01000004.1"/>
</dbReference>
<evidence type="ECO:0000256" key="1">
    <source>
        <dbReference type="SAM" id="Coils"/>
    </source>
</evidence>
<keyword evidence="1" id="KW-0175">Coiled coil</keyword>
<gene>
    <name evidence="2" type="ORF">FNC33_03690</name>
</gene>
<dbReference type="Proteomes" id="UP000469081">
    <property type="component" value="Unassembled WGS sequence"/>
</dbReference>
<dbReference type="EMBL" id="VJEZ01000004">
    <property type="protein sequence ID" value="MWZ39650.1"/>
    <property type="molecule type" value="Genomic_DNA"/>
</dbReference>
<name>A0A6I4RY97_FRATU</name>
<protein>
    <submittedName>
        <fullName evidence="2">Uncharacterized protein</fullName>
    </submittedName>
</protein>
<proteinExistence type="predicted"/>
<sequence>MDIEKIIRKIDHDRQLLSGYPSLEILMPVSLYTANFLIKLANLLENRNSCQEVNQLKQVIKKQQENINKIKQQQELQIQKVKSLNEQSDPKKVLLKIKSIKQQLEQAKIGFLTKKRLNKLISEKEDKYFSYVKFVEESQLTSTEISKLNSDSISLERVFEIKGDIKFIAYYQHLVGSLASSYSIMPELLNAKYLLQGGRNE</sequence>
<reference evidence="2 3" key="1">
    <citation type="submission" date="2019-06" db="EMBL/GenBank/DDBJ databases">
        <title>Phylogeography and genetic diversity of Francisella tularensis subsp. holarctica in France (1947-2018).</title>
        <authorList>
            <person name="Kevin M."/>
            <person name="Madani N."/>
            <person name="Maurin M."/>
        </authorList>
    </citation>
    <scope>NUCLEOTIDE SEQUENCE [LARGE SCALE GENOMIC DNA]</scope>
    <source>
        <strain evidence="2 3">ATCC 15482</strain>
    </source>
</reference>
<feature type="coiled-coil region" evidence="1">
    <location>
        <begin position="46"/>
        <end position="87"/>
    </location>
</feature>
<dbReference type="AlphaFoldDB" id="A0A6I4RY97"/>
<evidence type="ECO:0000313" key="2">
    <source>
        <dbReference type="EMBL" id="MWZ39650.1"/>
    </source>
</evidence>
<organism evidence="2 3">
    <name type="scientific">Francisella tularensis</name>
    <dbReference type="NCBI Taxonomy" id="263"/>
    <lineage>
        <taxon>Bacteria</taxon>
        <taxon>Pseudomonadati</taxon>
        <taxon>Pseudomonadota</taxon>
        <taxon>Gammaproteobacteria</taxon>
        <taxon>Thiotrichales</taxon>
        <taxon>Francisellaceae</taxon>
        <taxon>Francisella</taxon>
    </lineage>
</organism>
<comment type="caution">
    <text evidence="2">The sequence shown here is derived from an EMBL/GenBank/DDBJ whole genome shotgun (WGS) entry which is preliminary data.</text>
</comment>
<accession>A0A6I4RY97</accession>